<keyword evidence="1" id="KW-0812">Transmembrane</keyword>
<organism evidence="2 3">
    <name type="scientific">Reichenbachiella agariperforans</name>
    <dbReference type="NCBI Taxonomy" id="156994"/>
    <lineage>
        <taxon>Bacteria</taxon>
        <taxon>Pseudomonadati</taxon>
        <taxon>Bacteroidota</taxon>
        <taxon>Cytophagia</taxon>
        <taxon>Cytophagales</taxon>
        <taxon>Reichenbachiellaceae</taxon>
        <taxon>Reichenbachiella</taxon>
    </lineage>
</organism>
<gene>
    <name evidence="2" type="ORF">SAMN04488028_101200</name>
</gene>
<reference evidence="3" key="1">
    <citation type="submission" date="2016-11" db="EMBL/GenBank/DDBJ databases">
        <authorList>
            <person name="Varghese N."/>
            <person name="Submissions S."/>
        </authorList>
    </citation>
    <scope>NUCLEOTIDE SEQUENCE [LARGE SCALE GENOMIC DNA]</scope>
    <source>
        <strain evidence="3">DSM 26134</strain>
    </source>
</reference>
<keyword evidence="3" id="KW-1185">Reference proteome</keyword>
<evidence type="ECO:0000313" key="2">
    <source>
        <dbReference type="EMBL" id="SHJ46299.1"/>
    </source>
</evidence>
<dbReference type="InterPro" id="IPR022134">
    <property type="entry name" value="DUF3667"/>
</dbReference>
<name>A0A1M6JHU8_REIAG</name>
<keyword evidence="1" id="KW-0472">Membrane</keyword>
<dbReference type="RefSeq" id="WP_073118616.1">
    <property type="nucleotide sequence ID" value="NZ_FRAA01000001.1"/>
</dbReference>
<feature type="transmembrane region" description="Helical" evidence="1">
    <location>
        <begin position="356"/>
        <end position="375"/>
    </location>
</feature>
<feature type="transmembrane region" description="Helical" evidence="1">
    <location>
        <begin position="328"/>
        <end position="344"/>
    </location>
</feature>
<keyword evidence="1" id="KW-1133">Transmembrane helix</keyword>
<dbReference type="Proteomes" id="UP000184474">
    <property type="component" value="Unassembled WGS sequence"/>
</dbReference>
<dbReference type="Pfam" id="PF12412">
    <property type="entry name" value="DUF3667"/>
    <property type="match status" value="1"/>
</dbReference>
<feature type="transmembrane region" description="Helical" evidence="1">
    <location>
        <begin position="120"/>
        <end position="140"/>
    </location>
</feature>
<evidence type="ECO:0008006" key="4">
    <source>
        <dbReference type="Google" id="ProtNLM"/>
    </source>
</evidence>
<accession>A0A1M6JHU8</accession>
<evidence type="ECO:0000313" key="3">
    <source>
        <dbReference type="Proteomes" id="UP000184474"/>
    </source>
</evidence>
<feature type="transmembrane region" description="Helical" evidence="1">
    <location>
        <begin position="294"/>
        <end position="316"/>
    </location>
</feature>
<proteinExistence type="predicted"/>
<sequence>MAGKNKHIKHLIGRSKSAFQEVQKLNVSLPSLKRKRHPATQCLNCQLAFDIETNYCPRCGQENNHSKLSFWRIITDFLHNYFSFDSRFGHSLLPFFFNPGALTNYYTEGKRAAYINPIRLYLIVSLLFFFVFSMMGRGFISKAQKRLDETNQTTIDSVSMDLSQIISIKWDSIEHARKDSIAHMMAQDTTLNPKDISVPDDFLSASNGQIYISLRKDRNLSALQIMDSLDTHGLSAFERKLVLQAIKTDQMPKDILMNQILQNLPIMMMVLLPLLALILKLFYLKKDIYYFSHLIHLIHLHSFTYFVFGIGAILVLNHDSLQLSYAKIWPICFILVTIYATLSFRKVYAEGWIRTLIKYLSIGLIYLFILVFASLTELLLTVFNI</sequence>
<dbReference type="AlphaFoldDB" id="A0A1M6JHU8"/>
<dbReference type="STRING" id="156994.SAMN04488028_101200"/>
<protein>
    <recommendedName>
        <fullName evidence="4">DUF3667 domain-containing protein</fullName>
    </recommendedName>
</protein>
<evidence type="ECO:0000256" key="1">
    <source>
        <dbReference type="SAM" id="Phobius"/>
    </source>
</evidence>
<feature type="transmembrane region" description="Helical" evidence="1">
    <location>
        <begin position="260"/>
        <end position="282"/>
    </location>
</feature>
<dbReference type="EMBL" id="FRAA01000001">
    <property type="protein sequence ID" value="SHJ46299.1"/>
    <property type="molecule type" value="Genomic_DNA"/>
</dbReference>